<dbReference type="VEuPathDB" id="TrichDB:TVAGG3_0761540"/>
<dbReference type="KEGG" id="tva:4754877"/>
<dbReference type="AlphaFoldDB" id="A2FD97"/>
<dbReference type="PANTHER" id="PTHR15730:SF5">
    <property type="entry name" value="SI:CH211-210B2.2-RELATED"/>
    <property type="match status" value="1"/>
</dbReference>
<feature type="domain" description="Peptidase M60" evidence="1">
    <location>
        <begin position="134"/>
        <end position="432"/>
    </location>
</feature>
<accession>A2FD97</accession>
<reference evidence="3" key="1">
    <citation type="submission" date="2006-10" db="EMBL/GenBank/DDBJ databases">
        <authorList>
            <person name="Amadeo P."/>
            <person name="Zhao Q."/>
            <person name="Wortman J."/>
            <person name="Fraser-Liggett C."/>
            <person name="Carlton J."/>
        </authorList>
    </citation>
    <scope>NUCLEOTIDE SEQUENCE</scope>
    <source>
        <strain evidence="3">G3</strain>
    </source>
</reference>
<reference evidence="3" key="2">
    <citation type="journal article" date="2007" name="Science">
        <title>Draft genome sequence of the sexually transmitted pathogen Trichomonas vaginalis.</title>
        <authorList>
            <person name="Carlton J.M."/>
            <person name="Hirt R.P."/>
            <person name="Silva J.C."/>
            <person name="Delcher A.L."/>
            <person name="Schatz M."/>
            <person name="Zhao Q."/>
            <person name="Wortman J.R."/>
            <person name="Bidwell S.L."/>
            <person name="Alsmark U.C.M."/>
            <person name="Besteiro S."/>
            <person name="Sicheritz-Ponten T."/>
            <person name="Noel C.J."/>
            <person name="Dacks J.B."/>
            <person name="Foster P.G."/>
            <person name="Simillion C."/>
            <person name="Van de Peer Y."/>
            <person name="Miranda-Saavedra D."/>
            <person name="Barton G.J."/>
            <person name="Westrop G.D."/>
            <person name="Mueller S."/>
            <person name="Dessi D."/>
            <person name="Fiori P.L."/>
            <person name="Ren Q."/>
            <person name="Paulsen I."/>
            <person name="Zhang H."/>
            <person name="Bastida-Corcuera F.D."/>
            <person name="Simoes-Barbosa A."/>
            <person name="Brown M.T."/>
            <person name="Hayes R.D."/>
            <person name="Mukherjee M."/>
            <person name="Okumura C.Y."/>
            <person name="Schneider R."/>
            <person name="Smith A.J."/>
            <person name="Vanacova S."/>
            <person name="Villalvazo M."/>
            <person name="Haas B.J."/>
            <person name="Pertea M."/>
            <person name="Feldblyum T.V."/>
            <person name="Utterback T.R."/>
            <person name="Shu C.L."/>
            <person name="Osoegawa K."/>
            <person name="de Jong P.J."/>
            <person name="Hrdy I."/>
            <person name="Horvathova L."/>
            <person name="Zubacova Z."/>
            <person name="Dolezal P."/>
            <person name="Malik S.B."/>
            <person name="Logsdon J.M. Jr."/>
            <person name="Henze K."/>
            <person name="Gupta A."/>
            <person name="Wang C.C."/>
            <person name="Dunne R.L."/>
            <person name="Upcroft J.A."/>
            <person name="Upcroft P."/>
            <person name="White O."/>
            <person name="Salzberg S.L."/>
            <person name="Tang P."/>
            <person name="Chiu C.-H."/>
            <person name="Lee Y.-S."/>
            <person name="Embley T.M."/>
            <person name="Coombs G.H."/>
            <person name="Mottram J.C."/>
            <person name="Tachezy J."/>
            <person name="Fraser-Liggett C.M."/>
            <person name="Johnson P.J."/>
        </authorList>
    </citation>
    <scope>NUCLEOTIDE SEQUENCE [LARGE SCALE GENOMIC DNA]</scope>
    <source>
        <strain evidence="3">G3</strain>
    </source>
</reference>
<dbReference type="InParanoid" id="A2FD97"/>
<dbReference type="Pfam" id="PF13402">
    <property type="entry name" value="Peptidase_M60"/>
    <property type="match status" value="1"/>
</dbReference>
<dbReference type="InterPro" id="IPR031161">
    <property type="entry name" value="Peptidase_M60_dom"/>
</dbReference>
<dbReference type="Proteomes" id="UP000001542">
    <property type="component" value="Unassembled WGS sequence"/>
</dbReference>
<dbReference type="InterPro" id="IPR035423">
    <property type="entry name" value="M60-like_N"/>
</dbReference>
<dbReference type="RefSeq" id="XP_001310029.1">
    <property type="nucleotide sequence ID" value="XM_001310028.1"/>
</dbReference>
<dbReference type="VEuPathDB" id="TrichDB:TVAG_451370"/>
<dbReference type="GO" id="GO:0005886">
    <property type="term" value="C:plasma membrane"/>
    <property type="evidence" value="ECO:0000318"/>
    <property type="project" value="GO_Central"/>
</dbReference>
<dbReference type="OMA" id="PNISEAH"/>
<dbReference type="SMART" id="SM01276">
    <property type="entry name" value="M60-like"/>
    <property type="match status" value="1"/>
</dbReference>
<evidence type="ECO:0000313" key="3">
    <source>
        <dbReference type="EMBL" id="EAX97099.1"/>
    </source>
</evidence>
<dbReference type="PANTHER" id="PTHR15730">
    <property type="entry name" value="EXPERIMENTAL AUTOIMMUNE PROSTATITIS ANTIGEN 2-RELATED"/>
    <property type="match status" value="1"/>
</dbReference>
<dbReference type="InterPro" id="IPR037524">
    <property type="entry name" value="PA14/GLEYA"/>
</dbReference>
<protein>
    <submittedName>
        <fullName evidence="3">Immuno-dominant variable surface antigen-like</fullName>
    </submittedName>
</protein>
<keyword evidence="4" id="KW-1185">Reference proteome</keyword>
<dbReference type="EMBL" id="DS113729">
    <property type="protein sequence ID" value="EAX97099.1"/>
    <property type="molecule type" value="Genomic_DNA"/>
</dbReference>
<evidence type="ECO:0000313" key="4">
    <source>
        <dbReference type="Proteomes" id="UP000001542"/>
    </source>
</evidence>
<dbReference type="Pfam" id="PF17291">
    <property type="entry name" value="M60-like_N"/>
    <property type="match status" value="1"/>
</dbReference>
<organism evidence="3 4">
    <name type="scientific">Trichomonas vaginalis (strain ATCC PRA-98 / G3)</name>
    <dbReference type="NCBI Taxonomy" id="412133"/>
    <lineage>
        <taxon>Eukaryota</taxon>
        <taxon>Metamonada</taxon>
        <taxon>Parabasalia</taxon>
        <taxon>Trichomonadida</taxon>
        <taxon>Trichomonadidae</taxon>
        <taxon>Trichomonas</taxon>
    </lineage>
</organism>
<evidence type="ECO:0000259" key="2">
    <source>
        <dbReference type="PROSITE" id="PS51820"/>
    </source>
</evidence>
<dbReference type="PROSITE" id="PS51723">
    <property type="entry name" value="PEPTIDASE_M60"/>
    <property type="match status" value="1"/>
</dbReference>
<dbReference type="PROSITE" id="PS51820">
    <property type="entry name" value="PA14"/>
    <property type="match status" value="1"/>
</dbReference>
<sequence length="816" mass="93942">MFTIFLIPFSSSYLESFWGHHGTDKIINLYPSSLQPVAKIPKPPTPPNISEAHYTNPIAYNDYPWPGHNQRINRSILIDEANRIEGEFCKAYQTLDPKNAYKHIVGVRQFWGNENWVENATRYKFKFFMNNNQRGYHISGIYVPPGEVITVEIPDNAIGKVVACLNQHAPNAQSPDRLPKLSCRITLNSNKTQFAWPYGGILDFASYYGRYKYGIEITITGGIRIPNFIYGVTTDQEWDDDMRGLQAPLAPFDVGTFVACVPSQFCRGATRVNDAMIFWQTVSWNAYDVCEVVGVSRILGGYVVNPIMYNFDAFTNPGIALSYVGGNRIQAPPSWSGGLYTYPRMGTWGLLHEYHHQFQNNWGWSYWGEVTNNVLNMIDMALLCEIDETRKINFNGDFIIGGGGWNWVSHQYNTINRDDLLLWYGNNLYWFGAELHKKHLNLHIKRAWERNKYGGYISEYLMTAAEVFKRDMRAYYNTFSGATNCTDQINPNISAKLDDMLSKKQIKEFHPVANIYTTGYVLDGVEFETAKPWHVPIRSPYIFDFENNLKTRKLCHTFKFTSCSVINGTLTQVNGSTARYVFNSTDPRYLSKIYVNYTDQQNGDITTMVISVKPIPTGLFTTFYQMDQDKPILEGYADFMQNKDLKGFYMINDIPVGVPNIDAHKNKTPWVTLSEGSFFPPTTGEYRFLFSHVQDVMFWLSDKELTGDLETDAPHLKANLSGTRTWASLDQPEVYHPLEKDKKYYWRLFLRCPSGVGYSNGMYFIKGDTKKYDYDISRVRQYGTISLDEPDYNPFQPQFRQSAIDLDYQLIPDKKR</sequence>
<name>A2FD97_TRIV3</name>
<dbReference type="InterPro" id="IPR051244">
    <property type="entry name" value="TCAF"/>
</dbReference>
<gene>
    <name evidence="3" type="ORF">TVAG_451370</name>
</gene>
<dbReference type="GO" id="GO:0044325">
    <property type="term" value="F:transmembrane transporter binding"/>
    <property type="evidence" value="ECO:0000318"/>
    <property type="project" value="GO_Central"/>
</dbReference>
<dbReference type="Gene3D" id="2.60.120.1250">
    <property type="entry name" value="Peptidase M60, enhancin-like domain 1"/>
    <property type="match status" value="1"/>
</dbReference>
<evidence type="ECO:0000259" key="1">
    <source>
        <dbReference type="PROSITE" id="PS51723"/>
    </source>
</evidence>
<proteinExistence type="predicted"/>
<feature type="domain" description="PA14" evidence="2">
    <location>
        <begin position="614"/>
        <end position="783"/>
    </location>
</feature>